<organism evidence="1 2">
    <name type="scientific">Russula earlei</name>
    <dbReference type="NCBI Taxonomy" id="71964"/>
    <lineage>
        <taxon>Eukaryota</taxon>
        <taxon>Fungi</taxon>
        <taxon>Dikarya</taxon>
        <taxon>Basidiomycota</taxon>
        <taxon>Agaricomycotina</taxon>
        <taxon>Agaricomycetes</taxon>
        <taxon>Russulales</taxon>
        <taxon>Russulaceae</taxon>
        <taxon>Russula</taxon>
    </lineage>
</organism>
<comment type="caution">
    <text evidence="1">The sequence shown here is derived from an EMBL/GenBank/DDBJ whole genome shotgun (WGS) entry which is preliminary data.</text>
</comment>
<accession>A0ACC0U0L6</accession>
<protein>
    <submittedName>
        <fullName evidence="1">Uncharacterized protein</fullName>
    </submittedName>
</protein>
<reference evidence="1" key="1">
    <citation type="submission" date="2021-03" db="EMBL/GenBank/DDBJ databases">
        <title>Evolutionary priming and transition to the ectomycorrhizal habit in an iconic lineage of mushroom-forming fungi: is preadaptation a requirement?</title>
        <authorList>
            <consortium name="DOE Joint Genome Institute"/>
            <person name="Looney B.P."/>
            <person name="Miyauchi S."/>
            <person name="Morin E."/>
            <person name="Drula E."/>
            <person name="Courty P.E."/>
            <person name="Chicoki N."/>
            <person name="Fauchery L."/>
            <person name="Kohler A."/>
            <person name="Kuo A."/>
            <person name="LaButti K."/>
            <person name="Pangilinan J."/>
            <person name="Lipzen A."/>
            <person name="Riley R."/>
            <person name="Andreopoulos W."/>
            <person name="He G."/>
            <person name="Johnson J."/>
            <person name="Barry K.W."/>
            <person name="Grigoriev I.V."/>
            <person name="Nagy L."/>
            <person name="Hibbett D."/>
            <person name="Henrissat B."/>
            <person name="Matheny P.B."/>
            <person name="Labbe J."/>
            <person name="Martin A.F."/>
        </authorList>
    </citation>
    <scope>NUCLEOTIDE SEQUENCE</scope>
    <source>
        <strain evidence="1">BPL698</strain>
    </source>
</reference>
<keyword evidence="2" id="KW-1185">Reference proteome</keyword>
<evidence type="ECO:0000313" key="2">
    <source>
        <dbReference type="Proteomes" id="UP001207468"/>
    </source>
</evidence>
<evidence type="ECO:0000313" key="1">
    <source>
        <dbReference type="EMBL" id="KAI9456586.1"/>
    </source>
</evidence>
<dbReference type="Proteomes" id="UP001207468">
    <property type="component" value="Unassembled WGS sequence"/>
</dbReference>
<proteinExistence type="predicted"/>
<name>A0ACC0U0L6_9AGAM</name>
<sequence>MPCVSPTIGGPSKALCKGQDRARCPDSVTIKTLPDDVLLGIFYFFVKDWSTTASGWQTLAHVCQRWRDIVLASPRRLNLRLVYKGNRPITEMPYVCSVLPVVISLAIDDPYPRCRPNPYLDLWVNATAFLESEHCHRIVEIDLCGIPDSQMQMKRLAAAMEKPFPQLTYLRICAGYDYRMSLSDSFLGGSAPLLRHLELRMCSFPGIPKLLLSANNLVTLCVQNIPSSVYISPQTWVTILSVMDRLESFRLGLPHLPRDPGSRPSLTRSVLPALTELGFEGSHKYLEELLGQIEVPFLNKLVVSFFKDNFVVPQLHQLINHAESFKACDRATVFIDFDSVRFAILKETNGSPELSLKIMSRESGHQFSSLAQLCSPSLHLPSTLVQLHIRDIELSNPRFYRESTQCVEFLDLFIAVKDLCLTKHVGRHVCQVLGELTEDRETEVLPALQNIFLPRLRPWKSVPKYVQQFIAARQLSGHPVAVYPRRPVSAEH</sequence>
<gene>
    <name evidence="1" type="ORF">F5148DRAFT_1377923</name>
</gene>
<dbReference type="EMBL" id="JAGFNK010000234">
    <property type="protein sequence ID" value="KAI9456586.1"/>
    <property type="molecule type" value="Genomic_DNA"/>
</dbReference>